<accession>A0A1I5AC69</accession>
<comment type="cofactor">
    <cofactor evidence="1">
        <name>pyridoxal 5'-phosphate</name>
        <dbReference type="ChEBI" id="CHEBI:597326"/>
    </cofactor>
</comment>
<dbReference type="GO" id="GO:0005829">
    <property type="term" value="C:cytosol"/>
    <property type="evidence" value="ECO:0007669"/>
    <property type="project" value="TreeGrafter"/>
</dbReference>
<comment type="similarity">
    <text evidence="6">Belongs to the class-IV pyridoxal-phosphate-dependent aminotransferase family.</text>
</comment>
<evidence type="ECO:0000256" key="6">
    <source>
        <dbReference type="ARBA" id="ARBA00009320"/>
    </source>
</evidence>
<dbReference type="CDD" id="cd01558">
    <property type="entry name" value="D-AAT_like"/>
    <property type="match status" value="1"/>
</dbReference>
<evidence type="ECO:0000256" key="8">
    <source>
        <dbReference type="ARBA" id="ARBA00022898"/>
    </source>
</evidence>
<evidence type="ECO:0000313" key="13">
    <source>
        <dbReference type="Proteomes" id="UP000242869"/>
    </source>
</evidence>
<dbReference type="OrthoDB" id="9805628at2"/>
<dbReference type="EMBL" id="FOVE01000013">
    <property type="protein sequence ID" value="SFN59988.1"/>
    <property type="molecule type" value="Genomic_DNA"/>
</dbReference>
<keyword evidence="13" id="KW-1185">Reference proteome</keyword>
<comment type="pathway">
    <text evidence="5">Amino-acid biosynthesis; L-leucine biosynthesis; L-leucine from 3-methyl-2-oxobutanoate: step 4/4.</text>
</comment>
<dbReference type="PANTHER" id="PTHR42743">
    <property type="entry name" value="AMINO-ACID AMINOTRANSFERASE"/>
    <property type="match status" value="1"/>
</dbReference>
<protein>
    <recommendedName>
        <fullName evidence="7">branched-chain-amino-acid transaminase</fullName>
        <ecNumber evidence="7">2.6.1.42</ecNumber>
    </recommendedName>
</protein>
<sequence>MLIPDITGYLNGRYAPLAELQVSVLDRGFLFGDGVYELVPVYDRRPFRLREHLARLDRSLSAVGIANPHTTDEWVTIVEEIVARHEFGDQSVYLQVSRGPAWPRNHAFPHEVTPTVFGYAEPLLPPAQELIERGIKAVSAADIRWGRCNIKSCSLIGNVLLKQVAAEAGAAEVVLFRDGFLVEGGASNVFVVKRGALLAPPPSHQMLTGITYDVVLELARHHGMALEVREIEEREARGADEMWISSSSKEVLAVTELDGRSVGNGVPGPIYRRMYDFYQVFKTTEMRSK</sequence>
<comment type="pathway">
    <text evidence="3">Amino-acid biosynthesis; L-isoleucine biosynthesis; L-isoleucine from 2-oxobutanoate: step 4/4.</text>
</comment>
<dbReference type="SUPFAM" id="SSF56752">
    <property type="entry name" value="D-aminoacid aminotransferase-like PLP-dependent enzymes"/>
    <property type="match status" value="1"/>
</dbReference>
<dbReference type="AlphaFoldDB" id="A0A1I5AC69"/>
<dbReference type="Proteomes" id="UP000242869">
    <property type="component" value="Unassembled WGS sequence"/>
</dbReference>
<gene>
    <name evidence="12" type="ORF">SAMN05660284_01847</name>
</gene>
<evidence type="ECO:0000256" key="7">
    <source>
        <dbReference type="ARBA" id="ARBA00013053"/>
    </source>
</evidence>
<organism evidence="12 13">
    <name type="scientific">Formivibrio citricus</name>
    <dbReference type="NCBI Taxonomy" id="83765"/>
    <lineage>
        <taxon>Bacteria</taxon>
        <taxon>Pseudomonadati</taxon>
        <taxon>Pseudomonadota</taxon>
        <taxon>Betaproteobacteria</taxon>
        <taxon>Neisseriales</taxon>
        <taxon>Chitinibacteraceae</taxon>
        <taxon>Formivibrio</taxon>
    </lineage>
</organism>
<dbReference type="InterPro" id="IPR050571">
    <property type="entry name" value="Class-IV_PLP-Dep_Aminotrnsfr"/>
</dbReference>
<dbReference type="EC" id="2.6.1.42" evidence="7"/>
<evidence type="ECO:0000256" key="10">
    <source>
        <dbReference type="ARBA" id="ARBA00048798"/>
    </source>
</evidence>
<dbReference type="InterPro" id="IPR043131">
    <property type="entry name" value="BCAT-like_N"/>
</dbReference>
<dbReference type="GO" id="GO:0008652">
    <property type="term" value="P:amino acid biosynthetic process"/>
    <property type="evidence" value="ECO:0007669"/>
    <property type="project" value="UniProtKB-ARBA"/>
</dbReference>
<evidence type="ECO:0000256" key="5">
    <source>
        <dbReference type="ARBA" id="ARBA00005072"/>
    </source>
</evidence>
<dbReference type="GO" id="GO:0004084">
    <property type="term" value="F:branched-chain-amino-acid transaminase activity"/>
    <property type="evidence" value="ECO:0007669"/>
    <property type="project" value="UniProtKB-EC"/>
</dbReference>
<dbReference type="PANTHER" id="PTHR42743:SF11">
    <property type="entry name" value="AMINODEOXYCHORISMATE LYASE"/>
    <property type="match status" value="1"/>
</dbReference>
<comment type="catalytic activity">
    <reaction evidence="10">
        <text>L-isoleucine + 2-oxoglutarate = (S)-3-methyl-2-oxopentanoate + L-glutamate</text>
        <dbReference type="Rhea" id="RHEA:24801"/>
        <dbReference type="ChEBI" id="CHEBI:16810"/>
        <dbReference type="ChEBI" id="CHEBI:29985"/>
        <dbReference type="ChEBI" id="CHEBI:35146"/>
        <dbReference type="ChEBI" id="CHEBI:58045"/>
        <dbReference type="EC" id="2.6.1.42"/>
    </reaction>
</comment>
<dbReference type="STRING" id="83765.SAMN05660284_01847"/>
<comment type="catalytic activity">
    <reaction evidence="11">
        <text>L-leucine + 2-oxoglutarate = 4-methyl-2-oxopentanoate + L-glutamate</text>
        <dbReference type="Rhea" id="RHEA:18321"/>
        <dbReference type="ChEBI" id="CHEBI:16810"/>
        <dbReference type="ChEBI" id="CHEBI:17865"/>
        <dbReference type="ChEBI" id="CHEBI:29985"/>
        <dbReference type="ChEBI" id="CHEBI:57427"/>
        <dbReference type="EC" id="2.6.1.42"/>
    </reaction>
</comment>
<name>A0A1I5AC69_9NEIS</name>
<dbReference type="FunFam" id="3.20.10.10:FF:000002">
    <property type="entry name" value="D-alanine aminotransferase"/>
    <property type="match status" value="1"/>
</dbReference>
<evidence type="ECO:0000256" key="3">
    <source>
        <dbReference type="ARBA" id="ARBA00004824"/>
    </source>
</evidence>
<evidence type="ECO:0000256" key="2">
    <source>
        <dbReference type="ARBA" id="ARBA00003109"/>
    </source>
</evidence>
<dbReference type="InterPro" id="IPR043132">
    <property type="entry name" value="BCAT-like_C"/>
</dbReference>
<dbReference type="Gene3D" id="3.20.10.10">
    <property type="entry name" value="D-amino Acid Aminotransferase, subunit A, domain 2"/>
    <property type="match status" value="1"/>
</dbReference>
<dbReference type="InterPro" id="IPR036038">
    <property type="entry name" value="Aminotransferase-like"/>
</dbReference>
<dbReference type="Pfam" id="PF01063">
    <property type="entry name" value="Aminotran_4"/>
    <property type="match status" value="1"/>
</dbReference>
<reference evidence="13" key="1">
    <citation type="submission" date="2016-10" db="EMBL/GenBank/DDBJ databases">
        <authorList>
            <person name="Varghese N."/>
            <person name="Submissions S."/>
        </authorList>
    </citation>
    <scope>NUCLEOTIDE SEQUENCE [LARGE SCALE GENOMIC DNA]</scope>
    <source>
        <strain evidence="13">DSM 6150</strain>
    </source>
</reference>
<dbReference type="GO" id="GO:0046394">
    <property type="term" value="P:carboxylic acid biosynthetic process"/>
    <property type="evidence" value="ECO:0007669"/>
    <property type="project" value="UniProtKB-ARBA"/>
</dbReference>
<evidence type="ECO:0000256" key="4">
    <source>
        <dbReference type="ARBA" id="ARBA00004931"/>
    </source>
</evidence>
<proteinExistence type="inferred from homology"/>
<comment type="pathway">
    <text evidence="4">Amino-acid biosynthesis; L-valine biosynthesis; L-valine from pyruvate: step 4/4.</text>
</comment>
<comment type="function">
    <text evidence="2">Acts on leucine, isoleucine and valine.</text>
</comment>
<evidence type="ECO:0000256" key="1">
    <source>
        <dbReference type="ARBA" id="ARBA00001933"/>
    </source>
</evidence>
<dbReference type="RefSeq" id="WP_091194975.1">
    <property type="nucleotide sequence ID" value="NZ_FOVE01000013.1"/>
</dbReference>
<comment type="catalytic activity">
    <reaction evidence="9">
        <text>L-valine + 2-oxoglutarate = 3-methyl-2-oxobutanoate + L-glutamate</text>
        <dbReference type="Rhea" id="RHEA:24813"/>
        <dbReference type="ChEBI" id="CHEBI:11851"/>
        <dbReference type="ChEBI" id="CHEBI:16810"/>
        <dbReference type="ChEBI" id="CHEBI:29985"/>
        <dbReference type="ChEBI" id="CHEBI:57762"/>
        <dbReference type="EC" id="2.6.1.42"/>
    </reaction>
</comment>
<dbReference type="InterPro" id="IPR001544">
    <property type="entry name" value="Aminotrans_IV"/>
</dbReference>
<keyword evidence="8" id="KW-0663">Pyridoxal phosphate</keyword>
<dbReference type="Gene3D" id="3.30.470.10">
    <property type="match status" value="1"/>
</dbReference>
<evidence type="ECO:0000313" key="12">
    <source>
        <dbReference type="EMBL" id="SFN59988.1"/>
    </source>
</evidence>
<evidence type="ECO:0000256" key="11">
    <source>
        <dbReference type="ARBA" id="ARBA00049229"/>
    </source>
</evidence>
<evidence type="ECO:0000256" key="9">
    <source>
        <dbReference type="ARBA" id="ARBA00048212"/>
    </source>
</evidence>